<organism evidence="5 6">
    <name type="scientific">Massilia forsythiae</name>
    <dbReference type="NCBI Taxonomy" id="2728020"/>
    <lineage>
        <taxon>Bacteria</taxon>
        <taxon>Pseudomonadati</taxon>
        <taxon>Pseudomonadota</taxon>
        <taxon>Betaproteobacteria</taxon>
        <taxon>Burkholderiales</taxon>
        <taxon>Oxalobacteraceae</taxon>
        <taxon>Telluria group</taxon>
        <taxon>Massilia</taxon>
    </lineage>
</organism>
<dbReference type="PANTHER" id="PTHR43792:SF8">
    <property type="entry name" value="[RIBOSOMAL PROTEIN US5]-ALANINE N-ACETYLTRANSFERASE"/>
    <property type="match status" value="1"/>
</dbReference>
<dbReference type="Proteomes" id="UP000502415">
    <property type="component" value="Chromosome"/>
</dbReference>
<proteinExistence type="inferred from homology"/>
<dbReference type="AlphaFoldDB" id="A0A7Z2VZ81"/>
<dbReference type="GO" id="GO:0005737">
    <property type="term" value="C:cytoplasm"/>
    <property type="evidence" value="ECO:0007669"/>
    <property type="project" value="TreeGrafter"/>
</dbReference>
<keyword evidence="6" id="KW-1185">Reference proteome</keyword>
<sequence>MSDLPTIPTARTVMRVLAPEHAGLLLRYRERNRAHLAQWEPARTPAYFTEEAARQRLAQSVDEARAGTALHFIALDRESGAVAATCAFTGISRGVFQACHLGFSVAEAWQGSGLMHEVAAAGIAHLFEREGLHRIQACHLPRNLRSATLLARLGFEREGYARSYLCIDGRWEDMVLTSLINPA</sequence>
<dbReference type="Gene3D" id="3.40.630.30">
    <property type="match status" value="1"/>
</dbReference>
<evidence type="ECO:0000313" key="5">
    <source>
        <dbReference type="EMBL" id="QJE01612.1"/>
    </source>
</evidence>
<comment type="similarity">
    <text evidence="3">Belongs to the acetyltransferase family. RimJ subfamily.</text>
</comment>
<dbReference type="SUPFAM" id="SSF55729">
    <property type="entry name" value="Acyl-CoA N-acyltransferases (Nat)"/>
    <property type="match status" value="1"/>
</dbReference>
<dbReference type="PROSITE" id="PS51186">
    <property type="entry name" value="GNAT"/>
    <property type="match status" value="1"/>
</dbReference>
<gene>
    <name evidence="5" type="ORF">HH212_17580</name>
</gene>
<evidence type="ECO:0000256" key="1">
    <source>
        <dbReference type="ARBA" id="ARBA00022679"/>
    </source>
</evidence>
<evidence type="ECO:0000259" key="4">
    <source>
        <dbReference type="PROSITE" id="PS51186"/>
    </source>
</evidence>
<evidence type="ECO:0000256" key="3">
    <source>
        <dbReference type="ARBA" id="ARBA00038502"/>
    </source>
</evidence>
<dbReference type="EMBL" id="CP051685">
    <property type="protein sequence ID" value="QJE01612.1"/>
    <property type="molecule type" value="Genomic_DNA"/>
</dbReference>
<dbReference type="Pfam" id="PF13302">
    <property type="entry name" value="Acetyltransf_3"/>
    <property type="match status" value="1"/>
</dbReference>
<dbReference type="KEGG" id="mfy:HH212_17580"/>
<evidence type="ECO:0000256" key="2">
    <source>
        <dbReference type="ARBA" id="ARBA00023315"/>
    </source>
</evidence>
<keyword evidence="1 5" id="KW-0808">Transferase</keyword>
<reference evidence="5 6" key="1">
    <citation type="submission" date="2020-04" db="EMBL/GenBank/DDBJ databases">
        <title>Genome sequencing of novel species.</title>
        <authorList>
            <person name="Heo J."/>
            <person name="Kim S.-J."/>
            <person name="Kim J.-S."/>
            <person name="Hong S.-B."/>
            <person name="Kwon S.-W."/>
        </authorList>
    </citation>
    <scope>NUCLEOTIDE SEQUENCE [LARGE SCALE GENOMIC DNA]</scope>
    <source>
        <strain evidence="5 6">GN2-R2</strain>
    </source>
</reference>
<dbReference type="PANTHER" id="PTHR43792">
    <property type="entry name" value="GNAT FAMILY, PUTATIVE (AFU_ORTHOLOGUE AFUA_3G00765)-RELATED-RELATED"/>
    <property type="match status" value="1"/>
</dbReference>
<evidence type="ECO:0000313" key="6">
    <source>
        <dbReference type="Proteomes" id="UP000502415"/>
    </source>
</evidence>
<dbReference type="InterPro" id="IPR016181">
    <property type="entry name" value="Acyl_CoA_acyltransferase"/>
</dbReference>
<accession>A0A7Z2VZ81</accession>
<dbReference type="InterPro" id="IPR000182">
    <property type="entry name" value="GNAT_dom"/>
</dbReference>
<feature type="domain" description="N-acetyltransferase" evidence="4">
    <location>
        <begin position="26"/>
        <end position="177"/>
    </location>
</feature>
<name>A0A7Z2VZ81_9BURK</name>
<protein>
    <submittedName>
        <fullName evidence="5">GNAT family N-acetyltransferase</fullName>
    </submittedName>
</protein>
<dbReference type="GO" id="GO:0008999">
    <property type="term" value="F:protein-N-terminal-alanine acetyltransferase activity"/>
    <property type="evidence" value="ECO:0007669"/>
    <property type="project" value="TreeGrafter"/>
</dbReference>
<keyword evidence="2" id="KW-0012">Acyltransferase</keyword>
<dbReference type="InterPro" id="IPR051531">
    <property type="entry name" value="N-acetyltransferase"/>
</dbReference>
<dbReference type="RefSeq" id="WP_170203651.1">
    <property type="nucleotide sequence ID" value="NZ_CP051685.1"/>
</dbReference>